<dbReference type="InterPro" id="IPR003737">
    <property type="entry name" value="GlcNAc_PI_deacetylase-related"/>
</dbReference>
<reference evidence="1 2" key="1">
    <citation type="submission" date="2020-08" db="EMBL/GenBank/DDBJ databases">
        <title>Genomic Encyclopedia of Type Strains, Phase IV (KMG-IV): sequencing the most valuable type-strain genomes for metagenomic binning, comparative biology and taxonomic classification.</title>
        <authorList>
            <person name="Goeker M."/>
        </authorList>
    </citation>
    <scope>NUCLEOTIDE SEQUENCE [LARGE SCALE GENOMIC DNA]</scope>
    <source>
        <strain evidence="1 2">DSM 103570</strain>
    </source>
</reference>
<dbReference type="EMBL" id="JACIEM010000001">
    <property type="protein sequence ID" value="MBB4001894.1"/>
    <property type="molecule type" value="Genomic_DNA"/>
</dbReference>
<sequence>MICADALAPFGPGATVCLLPHFTTGTDGIRTFGGRRIPVDPAAADLAAALAVETAVASLPLDEPATAHAFAQLCEAGIATILPAVRDQAAAPVEAVILSPHVDDAALSVGAQLAARRCHGRRQLVCNIFSDQSYQTGLRVPGSALGEVARAEDRLAGRILGYESRDLAFSGAQDRHGLSLAQTLGWNRETICAEPLVAGEISTLADCLAAVLAEPACRSAPVLAPSGIGGHLDHVLVALATEELLAARVLEPARITFYEDLPYAAGMPELPQGDFSRPIKTSLNALTLKLAALAVFRTRLRTPQIALCKARALDLGGDGLPVEMTFAAAGAGRLPMDSSRLVGSMAT</sequence>
<organism evidence="1 2">
    <name type="scientific">Aurantimonas endophytica</name>
    <dbReference type="NCBI Taxonomy" id="1522175"/>
    <lineage>
        <taxon>Bacteria</taxon>
        <taxon>Pseudomonadati</taxon>
        <taxon>Pseudomonadota</taxon>
        <taxon>Alphaproteobacteria</taxon>
        <taxon>Hyphomicrobiales</taxon>
        <taxon>Aurantimonadaceae</taxon>
        <taxon>Aurantimonas</taxon>
    </lineage>
</organism>
<dbReference type="Pfam" id="PF02585">
    <property type="entry name" value="PIG-L"/>
    <property type="match status" value="1"/>
</dbReference>
<keyword evidence="2" id="KW-1185">Reference proteome</keyword>
<dbReference type="InterPro" id="IPR024078">
    <property type="entry name" value="LmbE-like_dom_sf"/>
</dbReference>
<accession>A0A7W6MNJ3</accession>
<dbReference type="Gene3D" id="3.40.50.10320">
    <property type="entry name" value="LmbE-like"/>
    <property type="match status" value="1"/>
</dbReference>
<name>A0A7W6MNJ3_9HYPH</name>
<evidence type="ECO:0000313" key="2">
    <source>
        <dbReference type="Proteomes" id="UP000588647"/>
    </source>
</evidence>
<dbReference type="SUPFAM" id="SSF102588">
    <property type="entry name" value="LmbE-like"/>
    <property type="match status" value="1"/>
</dbReference>
<protein>
    <submittedName>
        <fullName evidence="1">LmbE family N-acetylglucosaminyl deacetylase</fullName>
    </submittedName>
</protein>
<proteinExistence type="predicted"/>
<dbReference type="Proteomes" id="UP000588647">
    <property type="component" value="Unassembled WGS sequence"/>
</dbReference>
<dbReference type="RefSeq" id="WP_183206366.1">
    <property type="nucleotide sequence ID" value="NZ_JAAAMM010000001.1"/>
</dbReference>
<dbReference type="AlphaFoldDB" id="A0A7W6MNJ3"/>
<gene>
    <name evidence="1" type="ORF">GGR03_000941</name>
</gene>
<evidence type="ECO:0000313" key="1">
    <source>
        <dbReference type="EMBL" id="MBB4001894.1"/>
    </source>
</evidence>
<comment type="caution">
    <text evidence="1">The sequence shown here is derived from an EMBL/GenBank/DDBJ whole genome shotgun (WGS) entry which is preliminary data.</text>
</comment>